<dbReference type="PANTHER" id="PTHR46831:SF1">
    <property type="entry name" value="ZINC FINGER MYND DOMAIN-CONTAINING PROTEIN 19"/>
    <property type="match status" value="1"/>
</dbReference>
<dbReference type="InterPro" id="IPR032978">
    <property type="entry name" value="ZMYND19"/>
</dbReference>
<dbReference type="Pfam" id="PF01753">
    <property type="entry name" value="zf-MYND"/>
    <property type="match status" value="2"/>
</dbReference>
<evidence type="ECO:0000259" key="5">
    <source>
        <dbReference type="PROSITE" id="PS50865"/>
    </source>
</evidence>
<keyword evidence="1" id="KW-0479">Metal-binding</keyword>
<evidence type="ECO:0000313" key="7">
    <source>
        <dbReference type="Proteomes" id="UP000095751"/>
    </source>
</evidence>
<evidence type="ECO:0000256" key="3">
    <source>
        <dbReference type="ARBA" id="ARBA00022833"/>
    </source>
</evidence>
<sequence length="366" mass="41514">MSENLVKRIDMFSGVAVDIVEWDFLSMTVGSFKKRFKESIEKPLRLLLNDFNRNPRVAIHSLPKASILGLVSGLANYYKVMLSNLAQQTRMNVRENYGSFNSRQVCFVYLQSVSKIRKTCLAIIDEDRTAPIILSRRSIDEMEGTFTGPAFAPQLSTLRRAQPGITFPLLVCWKIAELVPTNCPGTFLEPKIINYISEAGLSDIPPSISNEPKTDDVQSKNNAYINAGLGGTKFLFESALMAKPDLHRYIHETCAICESSGIEKLLKCSRCRVARYCGREHQVEHWSIHKKHCKRLRFFAILKSDAELCPYLGKVCALCKDPDGGDDKNLEQCTRCNVAYYCGKDHQVEHWSVHKKHCKRLCDLKK</sequence>
<dbReference type="GO" id="GO:0016020">
    <property type="term" value="C:membrane"/>
    <property type="evidence" value="ECO:0007669"/>
    <property type="project" value="TreeGrafter"/>
</dbReference>
<dbReference type="Proteomes" id="UP000095751">
    <property type="component" value="Unassembled WGS sequence"/>
</dbReference>
<feature type="domain" description="MYND-type" evidence="5">
    <location>
        <begin position="316"/>
        <end position="358"/>
    </location>
</feature>
<proteinExistence type="predicted"/>
<reference evidence="6 7" key="1">
    <citation type="submission" date="2016-09" db="EMBL/GenBank/DDBJ databases">
        <title>Extensive genetic diversity and differential bi-allelic expression allows diatom success in the polar Southern Ocean.</title>
        <authorList>
            <consortium name="DOE Joint Genome Institute"/>
            <person name="Mock T."/>
            <person name="Otillar R.P."/>
            <person name="Strauss J."/>
            <person name="Dupont C."/>
            <person name="Frickenhaus S."/>
            <person name="Maumus F."/>
            <person name="Mcmullan M."/>
            <person name="Sanges R."/>
            <person name="Schmutz J."/>
            <person name="Toseland A."/>
            <person name="Valas R."/>
            <person name="Veluchamy A."/>
            <person name="Ward B.J."/>
            <person name="Allen A."/>
            <person name="Barry K."/>
            <person name="Falciatore A."/>
            <person name="Ferrante M."/>
            <person name="Fortunato A.E."/>
            <person name="Gloeckner G."/>
            <person name="Gruber A."/>
            <person name="Hipkin R."/>
            <person name="Janech M."/>
            <person name="Kroth P."/>
            <person name="Leese F."/>
            <person name="Lindquist E."/>
            <person name="Lyon B.R."/>
            <person name="Martin J."/>
            <person name="Mayer C."/>
            <person name="Parker M."/>
            <person name="Quesneville H."/>
            <person name="Raymond J."/>
            <person name="Uhlig C."/>
            <person name="Valentin K.U."/>
            <person name="Worden A.Z."/>
            <person name="Armbrust E.V."/>
            <person name="Bowler C."/>
            <person name="Green B."/>
            <person name="Moulton V."/>
            <person name="Van Oosterhout C."/>
            <person name="Grigoriev I."/>
        </authorList>
    </citation>
    <scope>NUCLEOTIDE SEQUENCE [LARGE SCALE GENOMIC DNA]</scope>
    <source>
        <strain evidence="6 7">CCMP1102</strain>
    </source>
</reference>
<dbReference type="KEGG" id="fcy:FRACYDRAFT_233358"/>
<dbReference type="EMBL" id="KV784353">
    <property type="protein sequence ID" value="OEU23188.1"/>
    <property type="molecule type" value="Genomic_DNA"/>
</dbReference>
<keyword evidence="2 4" id="KW-0863">Zinc-finger</keyword>
<dbReference type="PROSITE" id="PS01360">
    <property type="entry name" value="ZF_MYND_1"/>
    <property type="match status" value="1"/>
</dbReference>
<organism evidence="6 7">
    <name type="scientific">Fragilariopsis cylindrus CCMP1102</name>
    <dbReference type="NCBI Taxonomy" id="635003"/>
    <lineage>
        <taxon>Eukaryota</taxon>
        <taxon>Sar</taxon>
        <taxon>Stramenopiles</taxon>
        <taxon>Ochrophyta</taxon>
        <taxon>Bacillariophyta</taxon>
        <taxon>Bacillariophyceae</taxon>
        <taxon>Bacillariophycidae</taxon>
        <taxon>Bacillariales</taxon>
        <taxon>Bacillariaceae</taxon>
        <taxon>Fragilariopsis</taxon>
    </lineage>
</organism>
<dbReference type="GO" id="GO:0008270">
    <property type="term" value="F:zinc ion binding"/>
    <property type="evidence" value="ECO:0007669"/>
    <property type="project" value="UniProtKB-KW"/>
</dbReference>
<accession>A0A1E7FYG9</accession>
<gene>
    <name evidence="6" type="ORF">FRACYDRAFT_233358</name>
</gene>
<evidence type="ECO:0000256" key="4">
    <source>
        <dbReference type="PROSITE-ProRule" id="PRU00134"/>
    </source>
</evidence>
<dbReference type="Gene3D" id="6.10.140.2220">
    <property type="match status" value="2"/>
</dbReference>
<dbReference type="InParanoid" id="A0A1E7FYG9"/>
<name>A0A1E7FYG9_9STRA</name>
<dbReference type="PANTHER" id="PTHR46831">
    <property type="entry name" value="ZINC FINGER MYND DOMAIN-CONTAINING PROTEIN 19"/>
    <property type="match status" value="1"/>
</dbReference>
<dbReference type="GO" id="GO:0005737">
    <property type="term" value="C:cytoplasm"/>
    <property type="evidence" value="ECO:0007669"/>
    <property type="project" value="TreeGrafter"/>
</dbReference>
<dbReference type="PROSITE" id="PS50865">
    <property type="entry name" value="ZF_MYND_2"/>
    <property type="match status" value="2"/>
</dbReference>
<keyword evidence="3" id="KW-0862">Zinc</keyword>
<keyword evidence="7" id="KW-1185">Reference proteome</keyword>
<dbReference type="InterPro" id="IPR002893">
    <property type="entry name" value="Znf_MYND"/>
</dbReference>
<dbReference type="OrthoDB" id="60251at2759"/>
<dbReference type="SUPFAM" id="SSF144232">
    <property type="entry name" value="HIT/MYND zinc finger-like"/>
    <property type="match status" value="2"/>
</dbReference>
<evidence type="ECO:0000313" key="6">
    <source>
        <dbReference type="EMBL" id="OEU23188.1"/>
    </source>
</evidence>
<evidence type="ECO:0000256" key="1">
    <source>
        <dbReference type="ARBA" id="ARBA00022723"/>
    </source>
</evidence>
<protein>
    <recommendedName>
        <fullName evidence="5">MYND-type domain-containing protein</fullName>
    </recommendedName>
</protein>
<evidence type="ECO:0000256" key="2">
    <source>
        <dbReference type="ARBA" id="ARBA00022771"/>
    </source>
</evidence>
<dbReference type="AlphaFoldDB" id="A0A1E7FYG9"/>
<feature type="domain" description="MYND-type" evidence="5">
    <location>
        <begin position="254"/>
        <end position="293"/>
    </location>
</feature>